<dbReference type="InterPro" id="IPR036663">
    <property type="entry name" value="Fumarylacetoacetase_C_sf"/>
</dbReference>
<dbReference type="SUPFAM" id="SSF56529">
    <property type="entry name" value="FAH"/>
    <property type="match status" value="1"/>
</dbReference>
<evidence type="ECO:0000313" key="6">
    <source>
        <dbReference type="EMBL" id="SIO25141.1"/>
    </source>
</evidence>
<proteinExistence type="inferred from homology"/>
<dbReference type="InterPro" id="IPR051121">
    <property type="entry name" value="FAH"/>
</dbReference>
<dbReference type="GO" id="GO:0046872">
    <property type="term" value="F:metal ion binding"/>
    <property type="evidence" value="ECO:0007669"/>
    <property type="project" value="UniProtKB-KW"/>
</dbReference>
<sequence>MKITSYSNGSTESYGIVEGETIVDLGACQNPPQPSLRVAIAAGLSADSLGARGQTFALKDVILRPPIPDPHKIICVGLNYRAHALEGGFELPAFPSVFMRASDTLVAHHEPLQKPLISDDFDYEGELAIVIGKAGRHITEENALEHVFGYTCFNDGSIRDVQLKQSLIAGKNFPKTGALGPWIVTANEIPDPSRLILATRINGRKVQHKGVDDMIFNVAQIISYISGWTRLEPGDVIATGTPEGVGFVRKPPLWLKVGDTVEVEISSIGTLVNPVASER</sequence>
<evidence type="ECO:0000256" key="2">
    <source>
        <dbReference type="ARBA" id="ARBA00010211"/>
    </source>
</evidence>
<dbReference type="Proteomes" id="UP000184693">
    <property type="component" value="Unassembled WGS sequence"/>
</dbReference>
<dbReference type="PANTHER" id="PTHR42796:SF4">
    <property type="entry name" value="FUMARYLACETOACETATE HYDROLASE DOMAIN-CONTAINING PROTEIN 2A"/>
    <property type="match status" value="1"/>
</dbReference>
<comment type="similarity">
    <text evidence="2">Belongs to the FAH family.</text>
</comment>
<keyword evidence="3" id="KW-0479">Metal-binding</keyword>
<dbReference type="RefSeq" id="WP_074265615.1">
    <property type="nucleotide sequence ID" value="NZ_FSRM01000001.1"/>
</dbReference>
<evidence type="ECO:0000313" key="7">
    <source>
        <dbReference type="Proteomes" id="UP000184693"/>
    </source>
</evidence>
<keyword evidence="4" id="KW-0378">Hydrolase</keyword>
<dbReference type="GO" id="GO:0016787">
    <property type="term" value="F:hydrolase activity"/>
    <property type="evidence" value="ECO:0007669"/>
    <property type="project" value="UniProtKB-KW"/>
</dbReference>
<name>A0A1N6HZK5_9BURK</name>
<evidence type="ECO:0000259" key="5">
    <source>
        <dbReference type="Pfam" id="PF01557"/>
    </source>
</evidence>
<gene>
    <name evidence="6" type="ORF">SAMN05444168_3797</name>
</gene>
<dbReference type="EMBL" id="FSRM01000001">
    <property type="protein sequence ID" value="SIO25141.1"/>
    <property type="molecule type" value="Genomic_DNA"/>
</dbReference>
<dbReference type="GO" id="GO:0019752">
    <property type="term" value="P:carboxylic acid metabolic process"/>
    <property type="evidence" value="ECO:0007669"/>
    <property type="project" value="UniProtKB-ARBA"/>
</dbReference>
<comment type="cofactor">
    <cofactor evidence="1">
        <name>Mg(2+)</name>
        <dbReference type="ChEBI" id="CHEBI:18420"/>
    </cofactor>
</comment>
<dbReference type="OrthoDB" id="9805307at2"/>
<organism evidence="6 7">
    <name type="scientific">Paraburkholderia phenazinium</name>
    <dbReference type="NCBI Taxonomy" id="60549"/>
    <lineage>
        <taxon>Bacteria</taxon>
        <taxon>Pseudomonadati</taxon>
        <taxon>Pseudomonadota</taxon>
        <taxon>Betaproteobacteria</taxon>
        <taxon>Burkholderiales</taxon>
        <taxon>Burkholderiaceae</taxon>
        <taxon>Paraburkholderia</taxon>
    </lineage>
</organism>
<dbReference type="Gene3D" id="3.90.850.10">
    <property type="entry name" value="Fumarylacetoacetase-like, C-terminal domain"/>
    <property type="match status" value="1"/>
</dbReference>
<evidence type="ECO:0000256" key="3">
    <source>
        <dbReference type="ARBA" id="ARBA00022723"/>
    </source>
</evidence>
<reference evidence="6 7" key="1">
    <citation type="submission" date="2016-11" db="EMBL/GenBank/DDBJ databases">
        <authorList>
            <person name="Jaros S."/>
            <person name="Januszkiewicz K."/>
            <person name="Wedrychowicz H."/>
        </authorList>
    </citation>
    <scope>NUCLEOTIDE SEQUENCE [LARGE SCALE GENOMIC DNA]</scope>
    <source>
        <strain evidence="6 7">GAS86</strain>
    </source>
</reference>
<dbReference type="PANTHER" id="PTHR42796">
    <property type="entry name" value="FUMARYLACETOACETATE HYDROLASE DOMAIN-CONTAINING PROTEIN 2A-RELATED"/>
    <property type="match status" value="1"/>
</dbReference>
<feature type="domain" description="Fumarylacetoacetase-like C-terminal" evidence="5">
    <location>
        <begin position="72"/>
        <end position="275"/>
    </location>
</feature>
<protein>
    <submittedName>
        <fullName evidence="6">2-keto-4-pentenoate hydratase/2-oxohepta-3-ene-1,7-dioic acid hydratase (Catechol pathway)</fullName>
    </submittedName>
</protein>
<dbReference type="AlphaFoldDB" id="A0A1N6HZK5"/>
<dbReference type="FunFam" id="3.90.850.10:FF:000002">
    <property type="entry name" value="2-hydroxyhepta-2,4-diene-1,7-dioate isomerase"/>
    <property type="match status" value="1"/>
</dbReference>
<evidence type="ECO:0000256" key="1">
    <source>
        <dbReference type="ARBA" id="ARBA00001946"/>
    </source>
</evidence>
<evidence type="ECO:0000256" key="4">
    <source>
        <dbReference type="ARBA" id="ARBA00022801"/>
    </source>
</evidence>
<accession>A0A1N6HZK5</accession>
<dbReference type="InterPro" id="IPR011234">
    <property type="entry name" value="Fumarylacetoacetase-like_C"/>
</dbReference>
<dbReference type="GO" id="GO:0016853">
    <property type="term" value="F:isomerase activity"/>
    <property type="evidence" value="ECO:0007669"/>
    <property type="project" value="UniProtKB-ARBA"/>
</dbReference>
<dbReference type="Pfam" id="PF01557">
    <property type="entry name" value="FAA_hydrolase"/>
    <property type="match status" value="1"/>
</dbReference>